<comment type="similarity">
    <text evidence="1">Belongs to the bacterial solute-binding protein 7 family.</text>
</comment>
<sequence length="346" mass="38874">MKSKLSFKKIVASIMICVLVLPLFACGKTSTSGGDSNKSGEVYELKFAHVVRPTTPKGMAAEEFKKIIEEKSDGRIKVTIYPDSQMGTDQEINEQILGKTLDMNAPFLSTVTSFVPEFELFDLPYLFNNSDEVYEALEGEVGAKLNEHLAKKGLVSLGYWSGGFKQITNSVRPVKTVKDLDGLKIRVSQSPLLVTQFRAINAGGISVPFSDLYSALQTGTVDGQENPFSNVASKKFYEVQKYLTISDHGFMGYAFLMNKEKFESLPEDLQELVKEVAKEVTEWEWKKTAEMDAQYLEEIEEAGMIIDKFDDAAKKEFREATQEAYDEFLKKESGQELINLVEKYTK</sequence>
<dbReference type="CDD" id="cd13603">
    <property type="entry name" value="PBP2_TRAP_Siap_TeaA_like"/>
    <property type="match status" value="1"/>
</dbReference>
<dbReference type="InterPro" id="IPR018389">
    <property type="entry name" value="DctP_fam"/>
</dbReference>
<proteinExistence type="inferred from homology"/>
<keyword evidence="2" id="KW-0813">Transport</keyword>
<evidence type="ECO:0000313" key="6">
    <source>
        <dbReference type="Proteomes" id="UP000601522"/>
    </source>
</evidence>
<evidence type="ECO:0000313" key="5">
    <source>
        <dbReference type="EMBL" id="MBC8590162.1"/>
    </source>
</evidence>
<dbReference type="NCBIfam" id="TIGR00787">
    <property type="entry name" value="dctP"/>
    <property type="match status" value="1"/>
</dbReference>
<dbReference type="RefSeq" id="WP_249322986.1">
    <property type="nucleotide sequence ID" value="NZ_JACRTK010000001.1"/>
</dbReference>
<dbReference type="EMBL" id="JACRTK010000001">
    <property type="protein sequence ID" value="MBC8590162.1"/>
    <property type="molecule type" value="Genomic_DNA"/>
</dbReference>
<evidence type="ECO:0000256" key="4">
    <source>
        <dbReference type="SAM" id="SignalP"/>
    </source>
</evidence>
<dbReference type="PANTHER" id="PTHR33376">
    <property type="match status" value="1"/>
</dbReference>
<reference evidence="5 6" key="1">
    <citation type="submission" date="2020-08" db="EMBL/GenBank/DDBJ databases">
        <title>Genome public.</title>
        <authorList>
            <person name="Liu C."/>
            <person name="Sun Q."/>
        </authorList>
    </citation>
    <scope>NUCLEOTIDE SEQUENCE [LARGE SCALE GENOMIC DNA]</scope>
    <source>
        <strain evidence="5 6">NSJ-26</strain>
    </source>
</reference>
<feature type="chain" id="PRO_5037733598" evidence="4">
    <location>
        <begin position="28"/>
        <end position="346"/>
    </location>
</feature>
<dbReference type="NCBIfam" id="NF037995">
    <property type="entry name" value="TRAP_S1"/>
    <property type="match status" value="1"/>
</dbReference>
<name>A0A926EZ33_9FIRM</name>
<dbReference type="Pfam" id="PF03480">
    <property type="entry name" value="DctP"/>
    <property type="match status" value="1"/>
</dbReference>
<dbReference type="PIRSF" id="PIRSF006470">
    <property type="entry name" value="DctB"/>
    <property type="match status" value="1"/>
</dbReference>
<accession>A0A926EZ33</accession>
<feature type="signal peptide" evidence="4">
    <location>
        <begin position="1"/>
        <end position="27"/>
    </location>
</feature>
<gene>
    <name evidence="5" type="ORF">H8689_03280</name>
</gene>
<dbReference type="InterPro" id="IPR038404">
    <property type="entry name" value="TRAP_DctP_sf"/>
</dbReference>
<keyword evidence="6" id="KW-1185">Reference proteome</keyword>
<evidence type="ECO:0000256" key="3">
    <source>
        <dbReference type="ARBA" id="ARBA00022729"/>
    </source>
</evidence>
<dbReference type="GO" id="GO:0030288">
    <property type="term" value="C:outer membrane-bounded periplasmic space"/>
    <property type="evidence" value="ECO:0007669"/>
    <property type="project" value="InterPro"/>
</dbReference>
<dbReference type="PANTHER" id="PTHR33376:SF7">
    <property type="entry name" value="C4-DICARBOXYLATE-BINDING PROTEIN DCTB"/>
    <property type="match status" value="1"/>
</dbReference>
<dbReference type="Gene3D" id="3.40.190.170">
    <property type="entry name" value="Bacterial extracellular solute-binding protein, family 7"/>
    <property type="match status" value="1"/>
</dbReference>
<dbReference type="Proteomes" id="UP000601522">
    <property type="component" value="Unassembled WGS sequence"/>
</dbReference>
<dbReference type="InterPro" id="IPR004682">
    <property type="entry name" value="TRAP_DctP"/>
</dbReference>
<dbReference type="GO" id="GO:0055085">
    <property type="term" value="P:transmembrane transport"/>
    <property type="evidence" value="ECO:0007669"/>
    <property type="project" value="InterPro"/>
</dbReference>
<keyword evidence="3 4" id="KW-0732">Signal</keyword>
<evidence type="ECO:0000256" key="2">
    <source>
        <dbReference type="ARBA" id="ARBA00022448"/>
    </source>
</evidence>
<organism evidence="5 6">
    <name type="scientific">Wansuia hejianensis</name>
    <dbReference type="NCBI Taxonomy" id="2763667"/>
    <lineage>
        <taxon>Bacteria</taxon>
        <taxon>Bacillati</taxon>
        <taxon>Bacillota</taxon>
        <taxon>Clostridia</taxon>
        <taxon>Lachnospirales</taxon>
        <taxon>Lachnospiraceae</taxon>
        <taxon>Wansuia</taxon>
    </lineage>
</organism>
<protein>
    <submittedName>
        <fullName evidence="5">TRAP transporter substrate-binding protein</fullName>
    </submittedName>
</protein>
<evidence type="ECO:0000256" key="1">
    <source>
        <dbReference type="ARBA" id="ARBA00009023"/>
    </source>
</evidence>
<dbReference type="AlphaFoldDB" id="A0A926EZ33"/>
<comment type="caution">
    <text evidence="5">The sequence shown here is derived from an EMBL/GenBank/DDBJ whole genome shotgun (WGS) entry which is preliminary data.</text>
</comment>